<dbReference type="Proteomes" id="UP000011728">
    <property type="component" value="Chromosome"/>
</dbReference>
<organism evidence="5 6">
    <name type="scientific">Clostridium saccharoperbutylacetonicum N1-4(HMT)</name>
    <dbReference type="NCBI Taxonomy" id="931276"/>
    <lineage>
        <taxon>Bacteria</taxon>
        <taxon>Bacillati</taxon>
        <taxon>Bacillota</taxon>
        <taxon>Clostridia</taxon>
        <taxon>Eubacteriales</taxon>
        <taxon>Clostridiaceae</taxon>
        <taxon>Clostridium</taxon>
    </lineage>
</organism>
<feature type="repeat" description="Cell wall-binding" evidence="2">
    <location>
        <begin position="335"/>
        <end position="355"/>
    </location>
</feature>
<protein>
    <recommendedName>
        <fullName evidence="4">Cadherin-like beta-sandwich-like domain-containing protein</fullName>
    </recommendedName>
</protein>
<feature type="chain" id="PRO_5038739624" description="Cadherin-like beta-sandwich-like domain-containing protein" evidence="3">
    <location>
        <begin position="23"/>
        <end position="375"/>
    </location>
</feature>
<dbReference type="OrthoDB" id="1937465at2"/>
<dbReference type="SUPFAM" id="SSF69360">
    <property type="entry name" value="Cell wall binding repeat"/>
    <property type="match status" value="1"/>
</dbReference>
<evidence type="ECO:0000259" key="4">
    <source>
        <dbReference type="Pfam" id="PF12733"/>
    </source>
</evidence>
<dbReference type="RefSeq" id="WP_015395454.1">
    <property type="nucleotide sequence ID" value="NC_020291.1"/>
</dbReference>
<gene>
    <name evidence="5" type="ORF">Cspa_c54020</name>
</gene>
<evidence type="ECO:0000256" key="3">
    <source>
        <dbReference type="SAM" id="SignalP"/>
    </source>
</evidence>
<dbReference type="KEGG" id="csr:Cspa_c54020"/>
<dbReference type="PROSITE" id="PS51170">
    <property type="entry name" value="CW"/>
    <property type="match status" value="2"/>
</dbReference>
<dbReference type="Pfam" id="PF12733">
    <property type="entry name" value="Cadherin-like"/>
    <property type="match status" value="1"/>
</dbReference>
<dbReference type="InterPro" id="IPR018337">
    <property type="entry name" value="Cell_wall/Cho-bd_repeat"/>
</dbReference>
<keyword evidence="1" id="KW-0677">Repeat</keyword>
<reference evidence="5 6" key="1">
    <citation type="submission" date="2013-02" db="EMBL/GenBank/DDBJ databases">
        <title>Genome sequence of Clostridium saccharoperbutylacetonicum N1-4(HMT).</title>
        <authorList>
            <person name="Poehlein A."/>
            <person name="Daniel R."/>
        </authorList>
    </citation>
    <scope>NUCLEOTIDE SEQUENCE [LARGE SCALE GENOMIC DNA]</scope>
    <source>
        <strain evidence="6">N1-4(HMT)</strain>
    </source>
</reference>
<dbReference type="Gene3D" id="2.10.270.10">
    <property type="entry name" value="Cholin Binding"/>
    <property type="match status" value="1"/>
</dbReference>
<dbReference type="AlphaFoldDB" id="M1N6Y0"/>
<dbReference type="eggNOG" id="COG5263">
    <property type="taxonomic scope" value="Bacteria"/>
</dbReference>
<dbReference type="HOGENOM" id="CLU_037405_0_0_9"/>
<dbReference type="Pfam" id="PF19127">
    <property type="entry name" value="Choline_bind_3"/>
    <property type="match status" value="1"/>
</dbReference>
<keyword evidence="3" id="KW-0732">Signal</keyword>
<dbReference type="PATRIC" id="fig|931276.5.peg.5457"/>
<dbReference type="EMBL" id="CP004121">
    <property type="protein sequence ID" value="AGF59147.1"/>
    <property type="molecule type" value="Genomic_DNA"/>
</dbReference>
<dbReference type="InterPro" id="IPR025883">
    <property type="entry name" value="Cadherin-like_domain"/>
</dbReference>
<keyword evidence="6" id="KW-1185">Reference proteome</keyword>
<feature type="repeat" description="Cell wall-binding" evidence="2">
    <location>
        <begin position="315"/>
        <end position="334"/>
    </location>
</feature>
<feature type="signal peptide" evidence="3">
    <location>
        <begin position="1"/>
        <end position="22"/>
    </location>
</feature>
<sequence length="375" mass="42441">MNKKIKKIIVFTLICAAFSTFMSSTINMGNQCAYAYSNDEISNLGLTTSTGIIIPIYNSVSNKEKNRVKKYDKIPIVIYSKLASNQDNIKLGTIEADAKDIRVFVGTEKIKLADINSVIKFEKGEKKSIYIRLYDSKNDFDSSFNTEYQLNVEREVGEDNDTDEDTVTLKDYDDVYLTQLSLSSDDKQIDLNFNKEQAIYNVTVDQDIKYLRIKAVPEQDNYRLTINDKDVDTKGSNKNVRTEALDEDKTLIKIRIVSTDHKRRDYYLNVTKNTSKTSTTDTTSSNTINPPENNISQYALTNGVWQFKKTDGTIATGWTNIGNQLYYFDETGAMKTGWLKDASGKWYYLNAGGDMAKNTTVDGYKIGTDGVYVGK</sequence>
<dbReference type="STRING" id="36745.CLSAP_51490"/>
<evidence type="ECO:0000313" key="6">
    <source>
        <dbReference type="Proteomes" id="UP000011728"/>
    </source>
</evidence>
<evidence type="ECO:0000256" key="1">
    <source>
        <dbReference type="ARBA" id="ARBA00022737"/>
    </source>
</evidence>
<evidence type="ECO:0000256" key="2">
    <source>
        <dbReference type="PROSITE-ProRule" id="PRU00591"/>
    </source>
</evidence>
<accession>M1N6Y0</accession>
<proteinExistence type="predicted"/>
<evidence type="ECO:0000313" key="5">
    <source>
        <dbReference type="EMBL" id="AGF59147.1"/>
    </source>
</evidence>
<name>M1N6Y0_9CLOT</name>
<feature type="domain" description="Cadherin-like beta-sandwich-like" evidence="4">
    <location>
        <begin position="178"/>
        <end position="272"/>
    </location>
</feature>